<evidence type="ECO:0000313" key="3">
    <source>
        <dbReference type="Proteomes" id="UP000516260"/>
    </source>
</evidence>
<accession>A0A4Z2C1U4</accession>
<comment type="caution">
    <text evidence="2">The sequence shown here is derived from an EMBL/GenBank/DDBJ whole genome shotgun (WGS) entry which is preliminary data.</text>
</comment>
<reference evidence="2 3" key="1">
    <citation type="submission" date="2019-04" db="EMBL/GenBank/DDBJ databases">
        <title>The sequence and de novo assembly of Takifugu bimaculatus genome using PacBio and Hi-C technologies.</title>
        <authorList>
            <person name="Xu P."/>
            <person name="Liu B."/>
            <person name="Zhou Z."/>
        </authorList>
    </citation>
    <scope>NUCLEOTIDE SEQUENCE [LARGE SCALE GENOMIC DNA]</scope>
    <source>
        <strain evidence="2">TB-2018</strain>
        <tissue evidence="2">Muscle</tissue>
    </source>
</reference>
<gene>
    <name evidence="2" type="ORF">fugu_013896</name>
</gene>
<feature type="compositionally biased region" description="Basic and acidic residues" evidence="1">
    <location>
        <begin position="115"/>
        <end position="152"/>
    </location>
</feature>
<name>A0A4Z2C1U4_9TELE</name>
<organism evidence="2 3">
    <name type="scientific">Takifugu bimaculatus</name>
    <dbReference type="NCBI Taxonomy" id="433685"/>
    <lineage>
        <taxon>Eukaryota</taxon>
        <taxon>Metazoa</taxon>
        <taxon>Chordata</taxon>
        <taxon>Craniata</taxon>
        <taxon>Vertebrata</taxon>
        <taxon>Euteleostomi</taxon>
        <taxon>Actinopterygii</taxon>
        <taxon>Neopterygii</taxon>
        <taxon>Teleostei</taxon>
        <taxon>Neoteleostei</taxon>
        <taxon>Acanthomorphata</taxon>
        <taxon>Eupercaria</taxon>
        <taxon>Tetraodontiformes</taxon>
        <taxon>Tetradontoidea</taxon>
        <taxon>Tetraodontidae</taxon>
        <taxon>Takifugu</taxon>
    </lineage>
</organism>
<proteinExistence type="predicted"/>
<protein>
    <submittedName>
        <fullName evidence="2">Uncharacterized protein</fullName>
    </submittedName>
</protein>
<sequence>MTRFAAFRSQLTSIMEALSRAAVAEICELLDDSCAVLQLEIRRSHAENQALRRKLELMQDLVARGHRDGGPGEDCGASSGAPQPKSNRRRNGRVRVSTAPPAGEDDSPAGGAEAAGDRDGMEERSIKTEDDDKLLTREEGAEPHFLVGDDPKGGASRMRTSPGVDTAPWEPSALQHRSTGAPGSPTRALLGVLGRGPSQERRGASVTGGQRSDPDVEPSSAWTAPAPPGAPGSRLPALGPGGSGAEWGGA</sequence>
<dbReference type="AlphaFoldDB" id="A0A4Z2C1U4"/>
<keyword evidence="3" id="KW-1185">Reference proteome</keyword>
<evidence type="ECO:0000313" key="2">
    <source>
        <dbReference type="EMBL" id="TNM97650.1"/>
    </source>
</evidence>
<dbReference type="EMBL" id="SWLE01000007">
    <property type="protein sequence ID" value="TNM97650.1"/>
    <property type="molecule type" value="Genomic_DNA"/>
</dbReference>
<evidence type="ECO:0000256" key="1">
    <source>
        <dbReference type="SAM" id="MobiDB-lite"/>
    </source>
</evidence>
<feature type="region of interest" description="Disordered" evidence="1">
    <location>
        <begin position="64"/>
        <end position="250"/>
    </location>
</feature>
<feature type="compositionally biased region" description="Gly residues" evidence="1">
    <location>
        <begin position="239"/>
        <end position="250"/>
    </location>
</feature>
<dbReference type="Proteomes" id="UP000516260">
    <property type="component" value="Chromosome 15"/>
</dbReference>